<evidence type="ECO:0000256" key="1">
    <source>
        <dbReference type="SAM" id="MobiDB-lite"/>
    </source>
</evidence>
<dbReference type="OMA" id="GSHATHY"/>
<dbReference type="AlphaFoldDB" id="V4AEF3"/>
<dbReference type="Proteomes" id="UP000030746">
    <property type="component" value="Unassembled WGS sequence"/>
</dbReference>
<keyword evidence="2" id="KW-0732">Signal</keyword>
<dbReference type="CTD" id="20250624"/>
<organism evidence="3 4">
    <name type="scientific">Lottia gigantea</name>
    <name type="common">Giant owl limpet</name>
    <dbReference type="NCBI Taxonomy" id="225164"/>
    <lineage>
        <taxon>Eukaryota</taxon>
        <taxon>Metazoa</taxon>
        <taxon>Spiralia</taxon>
        <taxon>Lophotrochozoa</taxon>
        <taxon>Mollusca</taxon>
        <taxon>Gastropoda</taxon>
        <taxon>Patellogastropoda</taxon>
        <taxon>Lottioidea</taxon>
        <taxon>Lottiidae</taxon>
        <taxon>Lottia</taxon>
    </lineage>
</organism>
<dbReference type="HOGENOM" id="CLU_397559_0_0_1"/>
<feature type="region of interest" description="Disordered" evidence="1">
    <location>
        <begin position="447"/>
        <end position="473"/>
    </location>
</feature>
<proteinExistence type="predicted"/>
<evidence type="ECO:0000313" key="4">
    <source>
        <dbReference type="Proteomes" id="UP000030746"/>
    </source>
</evidence>
<name>V4AEF3_LOTGI</name>
<dbReference type="OrthoDB" id="6159350at2759"/>
<evidence type="ECO:0000256" key="2">
    <source>
        <dbReference type="SAM" id="SignalP"/>
    </source>
</evidence>
<reference evidence="3 4" key="1">
    <citation type="journal article" date="2013" name="Nature">
        <title>Insights into bilaterian evolution from three spiralian genomes.</title>
        <authorList>
            <person name="Simakov O."/>
            <person name="Marletaz F."/>
            <person name="Cho S.J."/>
            <person name="Edsinger-Gonzales E."/>
            <person name="Havlak P."/>
            <person name="Hellsten U."/>
            <person name="Kuo D.H."/>
            <person name="Larsson T."/>
            <person name="Lv J."/>
            <person name="Arendt D."/>
            <person name="Savage R."/>
            <person name="Osoegawa K."/>
            <person name="de Jong P."/>
            <person name="Grimwood J."/>
            <person name="Chapman J.A."/>
            <person name="Shapiro H."/>
            <person name="Aerts A."/>
            <person name="Otillar R.P."/>
            <person name="Terry A.Y."/>
            <person name="Boore J.L."/>
            <person name="Grigoriev I.V."/>
            <person name="Lindberg D.R."/>
            <person name="Seaver E.C."/>
            <person name="Weisblat D.A."/>
            <person name="Putnam N.H."/>
            <person name="Rokhsar D.S."/>
        </authorList>
    </citation>
    <scope>NUCLEOTIDE SEQUENCE [LARGE SCALE GENOMIC DNA]</scope>
</reference>
<feature type="region of interest" description="Disordered" evidence="1">
    <location>
        <begin position="246"/>
        <end position="271"/>
    </location>
</feature>
<dbReference type="EMBL" id="KB200274">
    <property type="protein sequence ID" value="ESP02374.1"/>
    <property type="molecule type" value="Genomic_DNA"/>
</dbReference>
<feature type="chain" id="PRO_5004717096" evidence="2">
    <location>
        <begin position="19"/>
        <end position="693"/>
    </location>
</feature>
<dbReference type="RefSeq" id="XP_009046957.1">
    <property type="nucleotide sequence ID" value="XM_009048709.1"/>
</dbReference>
<gene>
    <name evidence="3" type="ORF">LOTGIDRAFT_238000</name>
</gene>
<sequence>MKLLFASVAVLCVAVAVAQIGYGKKNVYGTGYNAAGIDNHHNGAYGQVAGHGDYRKYAKKDNVYGNAGQQQYAKNNVYNQAAGSAAAKSAHENNAYNNQAAATKENAARGGAAAYKQSHYNDANAHYANKNNANKAGYNNNFANKNRYNKAHVLSDSIHYGFDKKFNKNADEDGIYSVSNHNDAHKLDDYRDKSRFYDAKQGYHANSAKKADAAHAIQESKFNKAAANKAYAAQDYADKANKINKAGQHSSLHHKDLDAVAGKSKYSDNAKDSSLRKYNDYATKDNAFGRQGAIARNGAHAGAAAQTGRGYGHGRGVGVGHGYGRGINGVAAKNNGYYGDAAKHADAAANSAALKNGKFGAAENQYYKDHDSAKYAKHDNLRDHEQGDFKSGLYKADGAGHNNAAHSNAASQGAAARKYADAASNYLNAAANSDKYAAARNNENLKHQLHDSNSNSKTVKKFHTSKKVGGNNYERLNFDRKRLDNDYADNAAYKAANAKKFNNDVYSANAKNNQYKDTAAAAKQAHNQYYHNNAAAAQKAKSVRDNAYANRNAAAKNAYNKDYSGNQYNAYKANHDNVNDATHNAKGQYYGKTAAAHDNAIRDASGIKYASVKAPQHVGLGVAGGIARSAPVHATGVRYNQGYAAPYYGNNYGYAGNGYNNYGYPQYGYQRNNGYNGYNGYPQYGYQGNNYGY</sequence>
<dbReference type="KEGG" id="lgi:LOTGIDRAFT_238000"/>
<feature type="signal peptide" evidence="2">
    <location>
        <begin position="1"/>
        <end position="18"/>
    </location>
</feature>
<evidence type="ECO:0000313" key="3">
    <source>
        <dbReference type="EMBL" id="ESP02374.1"/>
    </source>
</evidence>
<accession>V4AEF3</accession>
<protein>
    <submittedName>
        <fullName evidence="3">Uncharacterized protein</fullName>
    </submittedName>
</protein>
<keyword evidence="4" id="KW-1185">Reference proteome</keyword>
<dbReference type="GeneID" id="20250624"/>